<name>A0AAV4YDD0_CAEEX</name>
<proteinExistence type="predicted"/>
<dbReference type="InterPro" id="IPR055436">
    <property type="entry name" value="Ig_TMEM131L_4"/>
</dbReference>
<organism evidence="2 3">
    <name type="scientific">Caerostris extrusa</name>
    <name type="common">Bark spider</name>
    <name type="synonym">Caerostris bankana</name>
    <dbReference type="NCBI Taxonomy" id="172846"/>
    <lineage>
        <taxon>Eukaryota</taxon>
        <taxon>Metazoa</taxon>
        <taxon>Ecdysozoa</taxon>
        <taxon>Arthropoda</taxon>
        <taxon>Chelicerata</taxon>
        <taxon>Arachnida</taxon>
        <taxon>Araneae</taxon>
        <taxon>Araneomorphae</taxon>
        <taxon>Entelegynae</taxon>
        <taxon>Araneoidea</taxon>
        <taxon>Araneidae</taxon>
        <taxon>Caerostris</taxon>
    </lineage>
</organism>
<dbReference type="PANTHER" id="PTHR22050">
    <property type="entry name" value="RW1 PROTEIN HOMOLOG"/>
    <property type="match status" value="1"/>
</dbReference>
<sequence>MNGVGGGSRQSHNEKRKFEKVDLVSIVQWIKDRDSWRFHLKVKISTQSLYVHSSFSHSMTITGISAVPEDSRLTFDPLKQGTPVLHPNSKIWKYCKQKCYSGLPTTSSMGHQWLLGMALPSDVSETDGELFRTLSKRWHSIIDLEEKITNITLRIDTTEVRGYLLKAHVSLQWPRMLSKCRLRFPVTLIGNNSVKDFTLENPSSLPVLVQLVPLSLYPNPTNIINALKDKYGEDFGVPNIVKDSEVFSLEDLEDNNKCVFLFSNTSEEQYNALEKFFVDYKTLLQCLTFRILKPEFVIFSSGLTLRDHKRCSQL</sequence>
<evidence type="ECO:0000259" key="1">
    <source>
        <dbReference type="Pfam" id="PF24499"/>
    </source>
</evidence>
<evidence type="ECO:0000313" key="3">
    <source>
        <dbReference type="Proteomes" id="UP001054945"/>
    </source>
</evidence>
<reference evidence="2 3" key="1">
    <citation type="submission" date="2021-06" db="EMBL/GenBank/DDBJ databases">
        <title>Caerostris extrusa draft genome.</title>
        <authorList>
            <person name="Kono N."/>
            <person name="Arakawa K."/>
        </authorList>
    </citation>
    <scope>NUCLEOTIDE SEQUENCE [LARGE SCALE GENOMIC DNA]</scope>
</reference>
<comment type="caution">
    <text evidence="2">The sequence shown here is derived from an EMBL/GenBank/DDBJ whole genome shotgun (WGS) entry which is preliminary data.</text>
</comment>
<dbReference type="Proteomes" id="UP001054945">
    <property type="component" value="Unassembled WGS sequence"/>
</dbReference>
<keyword evidence="2" id="KW-0812">Transmembrane</keyword>
<dbReference type="EMBL" id="BPLR01019269">
    <property type="protein sequence ID" value="GIZ05293.1"/>
    <property type="molecule type" value="Genomic_DNA"/>
</dbReference>
<keyword evidence="2" id="KW-0472">Membrane</keyword>
<dbReference type="InterPro" id="IPR039877">
    <property type="entry name" value="TMEM131-like"/>
</dbReference>
<keyword evidence="3" id="KW-1185">Reference proteome</keyword>
<dbReference type="PANTHER" id="PTHR22050:SF0">
    <property type="entry name" value="TRANSMEMBRANE PROTEIN 131 HOMOLOG"/>
    <property type="match status" value="1"/>
</dbReference>
<feature type="domain" description="TMEM131L fourth Ig-like" evidence="1">
    <location>
        <begin position="182"/>
        <end position="257"/>
    </location>
</feature>
<dbReference type="GO" id="GO:0016020">
    <property type="term" value="C:membrane"/>
    <property type="evidence" value="ECO:0007669"/>
    <property type="project" value="TreeGrafter"/>
</dbReference>
<dbReference type="AlphaFoldDB" id="A0AAV4YDD0"/>
<protein>
    <submittedName>
        <fullName evidence="2">Transmembrane protein 131</fullName>
    </submittedName>
</protein>
<dbReference type="Pfam" id="PF24499">
    <property type="entry name" value="Ig_TMEM131L_4"/>
    <property type="match status" value="1"/>
</dbReference>
<evidence type="ECO:0000313" key="2">
    <source>
        <dbReference type="EMBL" id="GIZ05293.1"/>
    </source>
</evidence>
<accession>A0AAV4YDD0</accession>
<gene>
    <name evidence="2" type="primary">TMEM131_0</name>
    <name evidence="2" type="ORF">CEXT_755891</name>
</gene>